<keyword evidence="2" id="KW-1185">Reference proteome</keyword>
<gene>
    <name evidence="1" type="ORF">BDN72DRAFT_966401</name>
</gene>
<protein>
    <submittedName>
        <fullName evidence="1">Uncharacterized protein</fullName>
    </submittedName>
</protein>
<dbReference type="Proteomes" id="UP000308600">
    <property type="component" value="Unassembled WGS sequence"/>
</dbReference>
<evidence type="ECO:0000313" key="2">
    <source>
        <dbReference type="Proteomes" id="UP000308600"/>
    </source>
</evidence>
<name>A0ACD2ZZY2_9AGAR</name>
<sequence>MWVYKAYHKVPKTKKTHPNGLVPNHKDKLLVKRKLGLNEPAPGKNGLKGKGKAKGKEKQVTPSSNRKPNSAQSPLFSQGARPVIDAVKQVIKKRQKLGNATANSNDVIELLSDSEEQVTPGPSTSTSSVVGRKVATTKARSLARAKQSIISIKSEPSVISIKSEPSVLSVDDPESSPPPTSTFIRRAPASKKRAPASPISLSDSSSLSTGPTTKTKSFTAADIPQFLTADWKSKFLPTLYDVFFCSNHPYNAFCQGNEFGATATQVLDIIIPGHQYKVHSKEPVYCVALERIHEKRSDIGHHVAKVVATFFEQPEYKDRPKAIAAYVEWATQKHGPAYYKTPSPASVVKLEPKQQGFQAPQGPFESNFIVGTMNTFLDSTSITKSKAVDIGYPESLLALVCAAFHLHFETWSTGHKLPVYFAREHVEGPGNLDRYVKFVNQINDKRWEHLLQLWGMPKRGSRVAGGADGIEDEEGMYMEPM</sequence>
<dbReference type="EMBL" id="ML209558">
    <property type="protein sequence ID" value="TFK58192.1"/>
    <property type="molecule type" value="Genomic_DNA"/>
</dbReference>
<accession>A0ACD2ZZY2</accession>
<evidence type="ECO:0000313" key="1">
    <source>
        <dbReference type="EMBL" id="TFK58192.1"/>
    </source>
</evidence>
<proteinExistence type="predicted"/>
<organism evidence="1 2">
    <name type="scientific">Pluteus cervinus</name>
    <dbReference type="NCBI Taxonomy" id="181527"/>
    <lineage>
        <taxon>Eukaryota</taxon>
        <taxon>Fungi</taxon>
        <taxon>Dikarya</taxon>
        <taxon>Basidiomycota</taxon>
        <taxon>Agaricomycotina</taxon>
        <taxon>Agaricomycetes</taxon>
        <taxon>Agaricomycetidae</taxon>
        <taxon>Agaricales</taxon>
        <taxon>Pluteineae</taxon>
        <taxon>Pluteaceae</taxon>
        <taxon>Pluteus</taxon>
    </lineage>
</organism>
<reference evidence="1 2" key="1">
    <citation type="journal article" date="2019" name="Nat. Ecol. Evol.">
        <title>Megaphylogeny resolves global patterns of mushroom evolution.</title>
        <authorList>
            <person name="Varga T."/>
            <person name="Krizsan K."/>
            <person name="Foldi C."/>
            <person name="Dima B."/>
            <person name="Sanchez-Garcia M."/>
            <person name="Sanchez-Ramirez S."/>
            <person name="Szollosi G.J."/>
            <person name="Szarkandi J.G."/>
            <person name="Papp V."/>
            <person name="Albert L."/>
            <person name="Andreopoulos W."/>
            <person name="Angelini C."/>
            <person name="Antonin V."/>
            <person name="Barry K.W."/>
            <person name="Bougher N.L."/>
            <person name="Buchanan P."/>
            <person name="Buyck B."/>
            <person name="Bense V."/>
            <person name="Catcheside P."/>
            <person name="Chovatia M."/>
            <person name="Cooper J."/>
            <person name="Damon W."/>
            <person name="Desjardin D."/>
            <person name="Finy P."/>
            <person name="Geml J."/>
            <person name="Haridas S."/>
            <person name="Hughes K."/>
            <person name="Justo A."/>
            <person name="Karasinski D."/>
            <person name="Kautmanova I."/>
            <person name="Kiss B."/>
            <person name="Kocsube S."/>
            <person name="Kotiranta H."/>
            <person name="LaButti K.M."/>
            <person name="Lechner B.E."/>
            <person name="Liimatainen K."/>
            <person name="Lipzen A."/>
            <person name="Lukacs Z."/>
            <person name="Mihaltcheva S."/>
            <person name="Morgado L.N."/>
            <person name="Niskanen T."/>
            <person name="Noordeloos M.E."/>
            <person name="Ohm R.A."/>
            <person name="Ortiz-Santana B."/>
            <person name="Ovrebo C."/>
            <person name="Racz N."/>
            <person name="Riley R."/>
            <person name="Savchenko A."/>
            <person name="Shiryaev A."/>
            <person name="Soop K."/>
            <person name="Spirin V."/>
            <person name="Szebenyi C."/>
            <person name="Tomsovsky M."/>
            <person name="Tulloss R.E."/>
            <person name="Uehling J."/>
            <person name="Grigoriev I.V."/>
            <person name="Vagvolgyi C."/>
            <person name="Papp T."/>
            <person name="Martin F.M."/>
            <person name="Miettinen O."/>
            <person name="Hibbett D.S."/>
            <person name="Nagy L.G."/>
        </authorList>
    </citation>
    <scope>NUCLEOTIDE SEQUENCE [LARGE SCALE GENOMIC DNA]</scope>
    <source>
        <strain evidence="1 2">NL-1719</strain>
    </source>
</reference>